<evidence type="ECO:0000259" key="2">
    <source>
        <dbReference type="Pfam" id="PF07732"/>
    </source>
</evidence>
<sequence length="343" mass="39578">MGLEGSYNLKIAFAPYKLLGEFTKITFMHSFAGAACVQYRSLDNVLVPWCGIQRQQNSWHTHVFGGICPVPANWNFISTPQVKDQIDSFFYFSFLSLHMTVDGFGSFLITNTNTTSFLVHFDNREFALSKKLEVRDDGSIFNLVVRALLELAMVTKFTTELENIASIWMALLYHTLDIISLVFGYVYKLVLVFSTGTQYLYLVREQVHWNDNRELGEAKNALTMVLFLIEYMGHIVNVCLAIFYITNDVFNSMQSHDIPGYWIFFIGEVVFLPELLQHTHDLEHDAQLRVDRKVGWLFYFTHAYVSFLVPLLRLPTASCINRRLDHSPLLRVTPSSHVWCEIL</sequence>
<organism evidence="3 4">
    <name type="scientific">Anisodus acutangulus</name>
    <dbReference type="NCBI Taxonomy" id="402998"/>
    <lineage>
        <taxon>Eukaryota</taxon>
        <taxon>Viridiplantae</taxon>
        <taxon>Streptophyta</taxon>
        <taxon>Embryophyta</taxon>
        <taxon>Tracheophyta</taxon>
        <taxon>Spermatophyta</taxon>
        <taxon>Magnoliopsida</taxon>
        <taxon>eudicotyledons</taxon>
        <taxon>Gunneridae</taxon>
        <taxon>Pentapetalae</taxon>
        <taxon>asterids</taxon>
        <taxon>lamiids</taxon>
        <taxon>Solanales</taxon>
        <taxon>Solanaceae</taxon>
        <taxon>Solanoideae</taxon>
        <taxon>Hyoscyameae</taxon>
        <taxon>Anisodus</taxon>
    </lineage>
</organism>
<dbReference type="GO" id="GO:0005507">
    <property type="term" value="F:copper ion binding"/>
    <property type="evidence" value="ECO:0007669"/>
    <property type="project" value="InterPro"/>
</dbReference>
<dbReference type="OrthoDB" id="10445797at2759"/>
<comment type="caution">
    <text evidence="3">The sequence shown here is derived from an EMBL/GenBank/DDBJ whole genome shotgun (WGS) entry which is preliminary data.</text>
</comment>
<accession>A0A9Q1M9T6</accession>
<keyword evidence="1" id="KW-1133">Transmembrane helix</keyword>
<gene>
    <name evidence="3" type="ORF">K7X08_021787</name>
</gene>
<dbReference type="Proteomes" id="UP001152561">
    <property type="component" value="Unassembled WGS sequence"/>
</dbReference>
<dbReference type="InterPro" id="IPR011707">
    <property type="entry name" value="Cu-oxidase-like_N"/>
</dbReference>
<keyword evidence="4" id="KW-1185">Reference proteome</keyword>
<dbReference type="Pfam" id="PF07732">
    <property type="entry name" value="Cu-oxidase_3"/>
    <property type="match status" value="1"/>
</dbReference>
<reference evidence="4" key="1">
    <citation type="journal article" date="2023" name="Proc. Natl. Acad. Sci. U.S.A.">
        <title>Genomic and structural basis for evolution of tropane alkaloid biosynthesis.</title>
        <authorList>
            <person name="Wanga Y.-J."/>
            <person name="Taina T."/>
            <person name="Yua J.-Y."/>
            <person name="Lia J."/>
            <person name="Xua B."/>
            <person name="Chenc J."/>
            <person name="D'Auriad J.C."/>
            <person name="Huanga J.-P."/>
            <person name="Huanga S.-X."/>
        </authorList>
    </citation>
    <scope>NUCLEOTIDE SEQUENCE [LARGE SCALE GENOMIC DNA]</scope>
    <source>
        <strain evidence="4">cv. KIB-2019</strain>
    </source>
</reference>
<keyword evidence="1" id="KW-0812">Transmembrane</keyword>
<dbReference type="AlphaFoldDB" id="A0A9Q1M9T6"/>
<feature type="transmembrane region" description="Helical" evidence="1">
    <location>
        <begin position="296"/>
        <end position="314"/>
    </location>
</feature>
<feature type="domain" description="Plastocyanin-like" evidence="2">
    <location>
        <begin position="43"/>
        <end position="112"/>
    </location>
</feature>
<feature type="transmembrane region" description="Helical" evidence="1">
    <location>
        <begin position="178"/>
        <end position="201"/>
    </location>
</feature>
<name>A0A9Q1M9T6_9SOLA</name>
<evidence type="ECO:0000313" key="4">
    <source>
        <dbReference type="Proteomes" id="UP001152561"/>
    </source>
</evidence>
<evidence type="ECO:0000256" key="1">
    <source>
        <dbReference type="SAM" id="Phobius"/>
    </source>
</evidence>
<protein>
    <recommendedName>
        <fullName evidence="2">Plastocyanin-like domain-containing protein</fullName>
    </recommendedName>
</protein>
<proteinExistence type="predicted"/>
<evidence type="ECO:0000313" key="3">
    <source>
        <dbReference type="EMBL" id="KAJ8551772.1"/>
    </source>
</evidence>
<keyword evidence="1" id="KW-0472">Membrane</keyword>
<feature type="transmembrane region" description="Helical" evidence="1">
    <location>
        <begin position="221"/>
        <end position="246"/>
    </location>
</feature>
<dbReference type="EMBL" id="JAJAGQ010000010">
    <property type="protein sequence ID" value="KAJ8551772.1"/>
    <property type="molecule type" value="Genomic_DNA"/>
</dbReference>